<dbReference type="STRING" id="1817814.A2V81_04825"/>
<gene>
    <name evidence="1" type="ORF">A2V81_04825</name>
</gene>
<organism evidence="1 2">
    <name type="scientific">Candidatus Abawacabacteria bacterium RBG_16_42_10</name>
    <dbReference type="NCBI Taxonomy" id="1817814"/>
    <lineage>
        <taxon>Bacteria</taxon>
        <taxon>Candidatus Abawacaibacteriota</taxon>
    </lineage>
</organism>
<name>A0A1F4XJ09_9BACT</name>
<evidence type="ECO:0000313" key="2">
    <source>
        <dbReference type="Proteomes" id="UP000177614"/>
    </source>
</evidence>
<reference evidence="1 2" key="1">
    <citation type="journal article" date="2016" name="Nat. Commun.">
        <title>Thousands of microbial genomes shed light on interconnected biogeochemical processes in an aquifer system.</title>
        <authorList>
            <person name="Anantharaman K."/>
            <person name="Brown C.T."/>
            <person name="Hug L.A."/>
            <person name="Sharon I."/>
            <person name="Castelle C.J."/>
            <person name="Probst A.J."/>
            <person name="Thomas B.C."/>
            <person name="Singh A."/>
            <person name="Wilkins M.J."/>
            <person name="Karaoz U."/>
            <person name="Brodie E.L."/>
            <person name="Williams K.H."/>
            <person name="Hubbard S.S."/>
            <person name="Banfield J.F."/>
        </authorList>
    </citation>
    <scope>NUCLEOTIDE SEQUENCE [LARGE SCALE GENOMIC DNA]</scope>
</reference>
<accession>A0A1F4XJ09</accession>
<dbReference type="EMBL" id="MEWR01000023">
    <property type="protein sequence ID" value="OGC81574.1"/>
    <property type="molecule type" value="Genomic_DNA"/>
</dbReference>
<dbReference type="AlphaFoldDB" id="A0A1F4XJ09"/>
<sequence>MAATPQSRQTPTLSRKTEVIHYLLQNKALKDFTAEELVRLPLSVLLTEKRSIEKQDRDGKSPEALTAIDFILRDPKNFFSRSDLELMCDEDLLNEEAQLREKTRFAAKHSIIHILSL</sequence>
<comment type="caution">
    <text evidence="1">The sequence shown here is derived from an EMBL/GenBank/DDBJ whole genome shotgun (WGS) entry which is preliminary data.</text>
</comment>
<protein>
    <submittedName>
        <fullName evidence="1">Uncharacterized protein</fullName>
    </submittedName>
</protein>
<proteinExistence type="predicted"/>
<evidence type="ECO:0000313" key="1">
    <source>
        <dbReference type="EMBL" id="OGC81574.1"/>
    </source>
</evidence>
<dbReference type="Proteomes" id="UP000177614">
    <property type="component" value="Unassembled WGS sequence"/>
</dbReference>